<feature type="region of interest" description="Disordered" evidence="5">
    <location>
        <begin position="1"/>
        <end position="31"/>
    </location>
</feature>
<dbReference type="Ensembl" id="ENSLACT00000017017.1">
    <property type="protein sequence ID" value="ENSLACP00000016898.1"/>
    <property type="gene ID" value="ENSLACG00000014884.1"/>
</dbReference>
<evidence type="ECO:0000256" key="4">
    <source>
        <dbReference type="ARBA" id="ARBA00023242"/>
    </source>
</evidence>
<protein>
    <recommendedName>
        <fullName evidence="3">Nucleolar protein 16</fullName>
    </recommendedName>
</protein>
<dbReference type="HOGENOM" id="CLU_115103_0_0_1"/>
<sequence length="177" mass="21177">MPKAKGKNRRKKFNYNVNRKKLKQKMKKKATPRIECNQIREAWDDSKSVAQNLAEMGLASDPNKCIPIQKQKIMHMEIDTAKKQNKIIRKPYVLNELIEEASLPEKRNATLSRDMIEYVQYMIENHGDNCKEMARDEKNYYQDTPKQIKRKIELYKRYHPKEYSTFMDSLQEKKMDT</sequence>
<evidence type="ECO:0000256" key="1">
    <source>
        <dbReference type="ARBA" id="ARBA00004604"/>
    </source>
</evidence>
<dbReference type="EMBL" id="AFYH01046855">
    <property type="status" value="NOT_ANNOTATED_CDS"/>
    <property type="molecule type" value="Genomic_DNA"/>
</dbReference>
<evidence type="ECO:0000256" key="5">
    <source>
        <dbReference type="SAM" id="MobiDB-lite"/>
    </source>
</evidence>
<dbReference type="PANTHER" id="PTHR13243">
    <property type="entry name" value="HSPC111 PROTEIN-RELATED"/>
    <property type="match status" value="1"/>
</dbReference>
<keyword evidence="7" id="KW-1185">Reference proteome</keyword>
<dbReference type="Proteomes" id="UP000008672">
    <property type="component" value="Unassembled WGS sequence"/>
</dbReference>
<accession>H3B4S7</accession>
<evidence type="ECO:0000256" key="3">
    <source>
        <dbReference type="ARBA" id="ARBA00015522"/>
    </source>
</evidence>
<dbReference type="FunCoup" id="H3B4S7">
    <property type="interactions" value="2559"/>
</dbReference>
<dbReference type="KEGG" id="lcm:102346455"/>
<dbReference type="InParanoid" id="H3B4S7"/>
<dbReference type="GeneID" id="102346455"/>
<evidence type="ECO:0000313" key="7">
    <source>
        <dbReference type="Proteomes" id="UP000008672"/>
    </source>
</evidence>
<dbReference type="InterPro" id="IPR019002">
    <property type="entry name" value="Ribosome_biogenesis_Nop16"/>
</dbReference>
<comment type="similarity">
    <text evidence="2">Belongs to the NOP16 family.</text>
</comment>
<dbReference type="GeneTree" id="ENSGT00390000003426"/>
<keyword evidence="4" id="KW-0539">Nucleus</keyword>
<reference evidence="6" key="3">
    <citation type="submission" date="2025-09" db="UniProtKB">
        <authorList>
            <consortium name="Ensembl"/>
        </authorList>
    </citation>
    <scope>IDENTIFICATION</scope>
</reference>
<dbReference type="OrthoDB" id="285729at2759"/>
<evidence type="ECO:0000313" key="6">
    <source>
        <dbReference type="Ensembl" id="ENSLACP00000016898.1"/>
    </source>
</evidence>
<dbReference type="eggNOG" id="KOG4706">
    <property type="taxonomic scope" value="Eukaryota"/>
</dbReference>
<reference evidence="7" key="1">
    <citation type="submission" date="2011-08" db="EMBL/GenBank/DDBJ databases">
        <title>The draft genome of Latimeria chalumnae.</title>
        <authorList>
            <person name="Di Palma F."/>
            <person name="Alfoldi J."/>
            <person name="Johnson J."/>
            <person name="Berlin A."/>
            <person name="Gnerre S."/>
            <person name="Jaffe D."/>
            <person name="MacCallum I."/>
            <person name="Young S."/>
            <person name="Walker B.J."/>
            <person name="Lander E."/>
            <person name="Lindblad-Toh K."/>
        </authorList>
    </citation>
    <scope>NUCLEOTIDE SEQUENCE [LARGE SCALE GENOMIC DNA]</scope>
    <source>
        <strain evidence="7">Wild caught</strain>
    </source>
</reference>
<dbReference type="PANTHER" id="PTHR13243:SF1">
    <property type="entry name" value="NUCLEOLAR PROTEIN 16"/>
    <property type="match status" value="1"/>
</dbReference>
<dbReference type="GO" id="GO:0042273">
    <property type="term" value="P:ribosomal large subunit biogenesis"/>
    <property type="evidence" value="ECO:0007669"/>
    <property type="project" value="TreeGrafter"/>
</dbReference>
<name>H3B4S7_LATCH</name>
<dbReference type="RefSeq" id="XP_005993436.1">
    <property type="nucleotide sequence ID" value="XM_005993374.3"/>
</dbReference>
<dbReference type="CTD" id="51491"/>
<dbReference type="AlphaFoldDB" id="H3B4S7"/>
<gene>
    <name evidence="6" type="primary">NOP16</name>
</gene>
<proteinExistence type="inferred from homology"/>
<comment type="subcellular location">
    <subcellularLocation>
        <location evidence="1">Nucleus</location>
        <location evidence="1">Nucleolus</location>
    </subcellularLocation>
</comment>
<dbReference type="Bgee" id="ENSLACG00000014884">
    <property type="expression patterns" value="Expressed in pelvic fin and 6 other cell types or tissues"/>
</dbReference>
<evidence type="ECO:0000256" key="2">
    <source>
        <dbReference type="ARBA" id="ARBA00008479"/>
    </source>
</evidence>
<organism evidence="6 7">
    <name type="scientific">Latimeria chalumnae</name>
    <name type="common">Coelacanth</name>
    <dbReference type="NCBI Taxonomy" id="7897"/>
    <lineage>
        <taxon>Eukaryota</taxon>
        <taxon>Metazoa</taxon>
        <taxon>Chordata</taxon>
        <taxon>Craniata</taxon>
        <taxon>Vertebrata</taxon>
        <taxon>Euteleostomi</taxon>
        <taxon>Coelacanthiformes</taxon>
        <taxon>Coelacanthidae</taxon>
        <taxon>Latimeria</taxon>
    </lineage>
</organism>
<dbReference type="Pfam" id="PF09420">
    <property type="entry name" value="Nop16"/>
    <property type="match status" value="1"/>
</dbReference>
<dbReference type="STRING" id="7897.ENSLACP00000016898"/>
<dbReference type="OMA" id="IDYVKHM"/>
<dbReference type="GO" id="GO:0005730">
    <property type="term" value="C:nucleolus"/>
    <property type="evidence" value="ECO:0007669"/>
    <property type="project" value="UniProtKB-SubCell"/>
</dbReference>
<reference evidence="6" key="2">
    <citation type="submission" date="2025-08" db="UniProtKB">
        <authorList>
            <consortium name="Ensembl"/>
        </authorList>
    </citation>
    <scope>IDENTIFICATION</scope>
</reference>
<dbReference type="EMBL" id="AFYH01046854">
    <property type="status" value="NOT_ANNOTATED_CDS"/>
    <property type="molecule type" value="Genomic_DNA"/>
</dbReference>